<reference evidence="2" key="1">
    <citation type="journal article" date="2013" name="ISME J.">
        <title>A small predatory core genome in the divergent marine Bacteriovorax marinus SJ and the terrestrial Bdellovibrio bacteriovorus.</title>
        <authorList>
            <person name="Crossman L.C."/>
            <person name="Chen H."/>
            <person name="Cerdeno-Tarraga A.M."/>
            <person name="Brooks K."/>
            <person name="Quail M.A."/>
            <person name="Pineiro S.A."/>
            <person name="Hobley L."/>
            <person name="Sockett R.E."/>
            <person name="Bentley S.D."/>
            <person name="Parkhill J."/>
            <person name="Williams H.N."/>
            <person name="Stine O.C."/>
        </authorList>
    </citation>
    <scope>NUCLEOTIDE SEQUENCE [LARGE SCALE GENOMIC DNA]</scope>
    <source>
        <strain evidence="2">ATCC BAA-682 / DSM 15412 / SJ</strain>
    </source>
</reference>
<dbReference type="PATRIC" id="fig|862908.3.peg.51"/>
<dbReference type="Gene3D" id="3.30.450.30">
    <property type="entry name" value="Dynein light chain 2a, cytoplasmic"/>
    <property type="match status" value="1"/>
</dbReference>
<proteinExistence type="predicted"/>
<dbReference type="HOGENOM" id="CLU_1584186_0_0_7"/>
<sequence>MVLFTLENLPKLAHEFFCEVADLSQLTNSSLFLCRSDGVPLYVKNELNSDFDDASVGALLGGVWQAARAMASFIPESSLGEEYRLSFDTSDKGIYIVPIDLSGEEVYLGLIYFNEVNPGMVKAKLRDLSWRLQEFWSLVNIKEDKSNANLFNNITDEEMDNLFAATIQ</sequence>
<keyword evidence="2" id="KW-1185">Reference proteome</keyword>
<dbReference type="EMBL" id="FQ312005">
    <property type="protein sequence ID" value="CBW24994.1"/>
    <property type="molecule type" value="Genomic_DNA"/>
</dbReference>
<evidence type="ECO:0008006" key="3">
    <source>
        <dbReference type="Google" id="ProtNLM"/>
    </source>
</evidence>
<dbReference type="SUPFAM" id="SSF103196">
    <property type="entry name" value="Roadblock/LC7 domain"/>
    <property type="match status" value="1"/>
</dbReference>
<protein>
    <recommendedName>
        <fullName evidence="3">Roadblock/LAMTOR2 domain-containing protein</fullName>
    </recommendedName>
</protein>
<evidence type="ECO:0000313" key="1">
    <source>
        <dbReference type="EMBL" id="CBW24994.1"/>
    </source>
</evidence>
<dbReference type="Proteomes" id="UP000008963">
    <property type="component" value="Chromosome"/>
</dbReference>
<organism evidence="1 2">
    <name type="scientific">Halobacteriovorax marinus (strain ATCC BAA-682 / DSM 15412 / SJ)</name>
    <name type="common">Bacteriovorax marinus</name>
    <dbReference type="NCBI Taxonomy" id="862908"/>
    <lineage>
        <taxon>Bacteria</taxon>
        <taxon>Pseudomonadati</taxon>
        <taxon>Bdellovibrionota</taxon>
        <taxon>Bacteriovoracia</taxon>
        <taxon>Bacteriovoracales</taxon>
        <taxon>Halobacteriovoraceae</taxon>
        <taxon>Halobacteriovorax</taxon>
    </lineage>
</organism>
<evidence type="ECO:0000313" key="2">
    <source>
        <dbReference type="Proteomes" id="UP000008963"/>
    </source>
</evidence>
<dbReference type="AlphaFoldDB" id="E1X238"/>
<gene>
    <name evidence="1" type="ordered locus">BMS_0053</name>
</gene>
<dbReference type="STRING" id="862908.BMS_0053"/>
<dbReference type="KEGG" id="bmx:BMS_0053"/>
<name>E1X238_HALMS</name>
<accession>E1X238</accession>